<dbReference type="Gene3D" id="3.40.970.10">
    <property type="entry name" value="Ribonuclease H1, N-terminal domain"/>
    <property type="match status" value="1"/>
</dbReference>
<feature type="domain" description="Ribonuclease H1 N-terminal" evidence="2">
    <location>
        <begin position="32"/>
        <end position="75"/>
    </location>
</feature>
<keyword evidence="4" id="KW-1185">Reference proteome</keyword>
<feature type="region of interest" description="Disordered" evidence="1">
    <location>
        <begin position="101"/>
        <end position="216"/>
    </location>
</feature>
<reference evidence="3" key="1">
    <citation type="submission" date="2023-06" db="EMBL/GenBank/DDBJ databases">
        <title>Genome-scale phylogeny and comparative genomics of the fungal order Sordariales.</title>
        <authorList>
            <consortium name="Lawrence Berkeley National Laboratory"/>
            <person name="Hensen N."/>
            <person name="Bonometti L."/>
            <person name="Westerberg I."/>
            <person name="Brannstrom I.O."/>
            <person name="Guillou S."/>
            <person name="Cros-Aarteil S."/>
            <person name="Calhoun S."/>
            <person name="Haridas S."/>
            <person name="Kuo A."/>
            <person name="Mondo S."/>
            <person name="Pangilinan J."/>
            <person name="Riley R."/>
            <person name="Labutti K."/>
            <person name="Andreopoulos B."/>
            <person name="Lipzen A."/>
            <person name="Chen C."/>
            <person name="Yanf M."/>
            <person name="Daum C."/>
            <person name="Ng V."/>
            <person name="Clum A."/>
            <person name="Steindorff A."/>
            <person name="Ohm R."/>
            <person name="Martin F."/>
            <person name="Silar P."/>
            <person name="Natvig D."/>
            <person name="Lalanne C."/>
            <person name="Gautier V."/>
            <person name="Ament-Velasquez S.L."/>
            <person name="Kruys A."/>
            <person name="Hutchinson M.I."/>
            <person name="Powell A.J."/>
            <person name="Barry K."/>
            <person name="Miller A.N."/>
            <person name="Grigoriev I.V."/>
            <person name="Debuchy R."/>
            <person name="Gladieux P."/>
            <person name="Thoren M.H."/>
            <person name="Johannesson H."/>
        </authorList>
    </citation>
    <scope>NUCLEOTIDE SEQUENCE</scope>
    <source>
        <strain evidence="3">SMH4607-1</strain>
    </source>
</reference>
<gene>
    <name evidence="3" type="ORF">B0H67DRAFT_302400</name>
</gene>
<proteinExistence type="predicted"/>
<comment type="caution">
    <text evidence="3">The sequence shown here is derived from an EMBL/GenBank/DDBJ whole genome shotgun (WGS) entry which is preliminary data.</text>
</comment>
<dbReference type="InterPro" id="IPR009027">
    <property type="entry name" value="Ribosomal_bL9/RNase_H1_N"/>
</dbReference>
<name>A0AA40A9V2_9PEZI</name>
<dbReference type="Proteomes" id="UP001172102">
    <property type="component" value="Unassembled WGS sequence"/>
</dbReference>
<dbReference type="EMBL" id="JAUKUA010000005">
    <property type="protein sequence ID" value="KAK0711881.1"/>
    <property type="molecule type" value="Genomic_DNA"/>
</dbReference>
<evidence type="ECO:0000313" key="4">
    <source>
        <dbReference type="Proteomes" id="UP001172102"/>
    </source>
</evidence>
<dbReference type="Pfam" id="PF01693">
    <property type="entry name" value="Cauli_VI"/>
    <property type="match status" value="1"/>
</dbReference>
<dbReference type="InterPro" id="IPR011320">
    <property type="entry name" value="RNase_H1_N"/>
</dbReference>
<dbReference type="AlphaFoldDB" id="A0AA40A9V2"/>
<sequence length="224" mass="24639">MSSLTTYPLPMEDHMAFYQGKLVLFEPTTKKKIYAVAKGKIPGFYTTWRECEAQISGFSKNCYQAFSTWEKAYDFMNGKEIKPSECIPSCPLFGPMSKLTVEDNSSDSDDDFNGGSSAKSKGKRPARNNFTAKSEGAKSTDGDTPVETQEKNPTRDNAPASKSKQTREPEPAQNSTESDAKGKKGKGKGKGNAGKGPHKHRYNTRSKKAIEQMPTMQVNVQVVS</sequence>
<evidence type="ECO:0000259" key="2">
    <source>
        <dbReference type="Pfam" id="PF01693"/>
    </source>
</evidence>
<dbReference type="InterPro" id="IPR037056">
    <property type="entry name" value="RNase_H1_N_sf"/>
</dbReference>
<evidence type="ECO:0000256" key="1">
    <source>
        <dbReference type="SAM" id="MobiDB-lite"/>
    </source>
</evidence>
<organism evidence="3 4">
    <name type="scientific">Lasiosphaeris hirsuta</name>
    <dbReference type="NCBI Taxonomy" id="260670"/>
    <lineage>
        <taxon>Eukaryota</taxon>
        <taxon>Fungi</taxon>
        <taxon>Dikarya</taxon>
        <taxon>Ascomycota</taxon>
        <taxon>Pezizomycotina</taxon>
        <taxon>Sordariomycetes</taxon>
        <taxon>Sordariomycetidae</taxon>
        <taxon>Sordariales</taxon>
        <taxon>Lasiosphaeriaceae</taxon>
        <taxon>Lasiosphaeris</taxon>
    </lineage>
</organism>
<accession>A0AA40A9V2</accession>
<evidence type="ECO:0000313" key="3">
    <source>
        <dbReference type="EMBL" id="KAK0711881.1"/>
    </source>
</evidence>
<dbReference type="SUPFAM" id="SSF55658">
    <property type="entry name" value="L9 N-domain-like"/>
    <property type="match status" value="1"/>
</dbReference>
<protein>
    <recommendedName>
        <fullName evidence="2">Ribonuclease H1 N-terminal domain-containing protein</fullName>
    </recommendedName>
</protein>
<feature type="compositionally biased region" description="Basic residues" evidence="1">
    <location>
        <begin position="196"/>
        <end position="207"/>
    </location>
</feature>